<feature type="transmembrane region" description="Helical" evidence="7">
    <location>
        <begin position="444"/>
        <end position="463"/>
    </location>
</feature>
<evidence type="ECO:0000313" key="8">
    <source>
        <dbReference type="EMBL" id="GJD49555.1"/>
    </source>
</evidence>
<accession>A0ABQ4QXV1</accession>
<keyword evidence="9" id="KW-1185">Reference proteome</keyword>
<keyword evidence="4 7" id="KW-0812">Transmembrane</keyword>
<evidence type="ECO:0000256" key="3">
    <source>
        <dbReference type="ARBA" id="ARBA00022475"/>
    </source>
</evidence>
<evidence type="ECO:0000313" key="9">
    <source>
        <dbReference type="Proteomes" id="UP001055167"/>
    </source>
</evidence>
<evidence type="ECO:0000256" key="5">
    <source>
        <dbReference type="ARBA" id="ARBA00022989"/>
    </source>
</evidence>
<dbReference type="InterPro" id="IPR006726">
    <property type="entry name" value="PHBA_efflux_AaeB/fusaric-R"/>
</dbReference>
<dbReference type="PANTHER" id="PTHR30509">
    <property type="entry name" value="P-HYDROXYBENZOIC ACID EFFLUX PUMP SUBUNIT-RELATED"/>
    <property type="match status" value="1"/>
</dbReference>
<keyword evidence="3" id="KW-1003">Cell membrane</keyword>
<reference evidence="8" key="1">
    <citation type="journal article" date="2021" name="Front. Microbiol.">
        <title>Comprehensive Comparative Genomics and Phenotyping of Methylobacterium Species.</title>
        <authorList>
            <person name="Alessa O."/>
            <person name="Ogura Y."/>
            <person name="Fujitani Y."/>
            <person name="Takami H."/>
            <person name="Hayashi T."/>
            <person name="Sahin N."/>
            <person name="Tani A."/>
        </authorList>
    </citation>
    <scope>NUCLEOTIDE SEQUENCE</scope>
    <source>
        <strain evidence="8">KCTC 52305</strain>
    </source>
</reference>
<feature type="transmembrane region" description="Helical" evidence="7">
    <location>
        <begin position="470"/>
        <end position="486"/>
    </location>
</feature>
<dbReference type="Pfam" id="PF04632">
    <property type="entry name" value="FUSC"/>
    <property type="match status" value="1"/>
</dbReference>
<comment type="subcellular location">
    <subcellularLocation>
        <location evidence="1">Cell membrane</location>
        <topology evidence="1">Multi-pass membrane protein</topology>
    </subcellularLocation>
</comment>
<dbReference type="PANTHER" id="PTHR30509:SF9">
    <property type="entry name" value="MULTIDRUG RESISTANCE PROTEIN MDTO"/>
    <property type="match status" value="1"/>
</dbReference>
<feature type="transmembrane region" description="Helical" evidence="7">
    <location>
        <begin position="114"/>
        <end position="133"/>
    </location>
</feature>
<evidence type="ECO:0000256" key="1">
    <source>
        <dbReference type="ARBA" id="ARBA00004651"/>
    </source>
</evidence>
<organism evidence="8 9">
    <name type="scientific">Methylobacterium crusticola</name>
    <dbReference type="NCBI Taxonomy" id="1697972"/>
    <lineage>
        <taxon>Bacteria</taxon>
        <taxon>Pseudomonadati</taxon>
        <taxon>Pseudomonadota</taxon>
        <taxon>Alphaproteobacteria</taxon>
        <taxon>Hyphomicrobiales</taxon>
        <taxon>Methylobacteriaceae</taxon>
        <taxon>Methylobacterium</taxon>
    </lineage>
</organism>
<feature type="transmembrane region" description="Helical" evidence="7">
    <location>
        <begin position="87"/>
        <end position="108"/>
    </location>
</feature>
<sequence>MPEAAERRGVVAARLAAVADRLAAVADRLDGIEPPPLSAWLFALRIWLAMMLALYAAFWLELESASSAAVTVAILAQPRRGQAIAKALYRFLGTLLGFGVAILLTALFAQDRVLMLVGFGLWLGLCVFTASYLQGVRAYGAMLSGYTVAIIAISNIDAPQNVFEVGVARTAAITIGIIAITFINDALGAPSVYADLRDGLARAGDAVRDFSRRALADGDPGPEEAAAVLRQAAAQRDAIGVVGSEFHDGAARAAGARSAVAALFAAVTAARSLALAAALGASPDADAVRARARAGLAGDRAALPALEAGLDAAVRDGTPDAVLLHRRAVDLLRQDALARDGCAALETGRAPARDVGLPVHRDFPDALRNAARVVITFAISAALFILSGWPATSSALLQVSAFAALAAINPNPVGFATGALIGMPLAAAAAGIVEFVVLDGAQGFPLLAIAVAPVVFLACFLSLRPATAGIGFILLVFFPVVLAPANPQPYDPESYINASVLFCVSGVILYLTIRLVLPTTDAQHRDWSLRAARADLIGALTGTAQEADARVVLDSDRLVQFAGWRSACGAAHRASLRHAFALAALDVAAAGAQAGLDRLAAEPGLGGPVSEARGALARADAEALAGAATRLLAAGRDASAPARGTVSSVVADLIAASYVIAGQGRALRRLDIWGAG</sequence>
<evidence type="ECO:0000256" key="2">
    <source>
        <dbReference type="ARBA" id="ARBA00022448"/>
    </source>
</evidence>
<keyword evidence="6 7" id="KW-0472">Membrane</keyword>
<protein>
    <submittedName>
        <fullName evidence="8">p-hydroxybenzoic acid efflux pump subunit AaeB</fullName>
    </submittedName>
</protein>
<feature type="transmembrane region" description="Helical" evidence="7">
    <location>
        <begin position="395"/>
        <end position="413"/>
    </location>
</feature>
<dbReference type="RefSeq" id="WP_238313246.1">
    <property type="nucleotide sequence ID" value="NZ_BPQH01000006.1"/>
</dbReference>
<evidence type="ECO:0000256" key="6">
    <source>
        <dbReference type="ARBA" id="ARBA00023136"/>
    </source>
</evidence>
<gene>
    <name evidence="8" type="primary">aaeB_2</name>
    <name evidence="8" type="ORF">OPKNFCMD_2287</name>
</gene>
<proteinExistence type="predicted"/>
<comment type="caution">
    <text evidence="8">The sequence shown here is derived from an EMBL/GenBank/DDBJ whole genome shotgun (WGS) entry which is preliminary data.</text>
</comment>
<keyword evidence="5 7" id="KW-1133">Transmembrane helix</keyword>
<keyword evidence="2" id="KW-0813">Transport</keyword>
<feature type="transmembrane region" description="Helical" evidence="7">
    <location>
        <begin position="37"/>
        <end position="60"/>
    </location>
</feature>
<dbReference type="EMBL" id="BPQH01000006">
    <property type="protein sequence ID" value="GJD49555.1"/>
    <property type="molecule type" value="Genomic_DNA"/>
</dbReference>
<reference evidence="8" key="2">
    <citation type="submission" date="2021-08" db="EMBL/GenBank/DDBJ databases">
        <authorList>
            <person name="Tani A."/>
            <person name="Ola A."/>
            <person name="Ogura Y."/>
            <person name="Katsura K."/>
            <person name="Hayashi T."/>
        </authorList>
    </citation>
    <scope>NUCLEOTIDE SEQUENCE</scope>
    <source>
        <strain evidence="8">KCTC 52305</strain>
    </source>
</reference>
<feature type="transmembrane region" description="Helical" evidence="7">
    <location>
        <begin position="370"/>
        <end position="389"/>
    </location>
</feature>
<evidence type="ECO:0000256" key="4">
    <source>
        <dbReference type="ARBA" id="ARBA00022692"/>
    </source>
</evidence>
<evidence type="ECO:0000256" key="7">
    <source>
        <dbReference type="SAM" id="Phobius"/>
    </source>
</evidence>
<name>A0ABQ4QXV1_9HYPH</name>
<dbReference type="Proteomes" id="UP001055167">
    <property type="component" value="Unassembled WGS sequence"/>
</dbReference>
<feature type="transmembrane region" description="Helical" evidence="7">
    <location>
        <begin position="498"/>
        <end position="517"/>
    </location>
</feature>